<evidence type="ECO:0000256" key="3">
    <source>
        <dbReference type="ARBA" id="ARBA00016960"/>
    </source>
</evidence>
<keyword evidence="15" id="KW-0812">Transmembrane</keyword>
<dbReference type="Gene3D" id="2.60.15.10">
    <property type="entry name" value="F0F1 ATP synthase delta/epsilon subunit, N-terminal"/>
    <property type="match status" value="1"/>
</dbReference>
<sequence length="618" mass="68603">MSSLRFARSALRARPAAFRVPIQRRGYAEAVSDKIKLSLALPHQTIFRSAGVVQVNIPAESGEMGVLANHVPSIEQLKPGLVEIMEEGGASKKFFLSGGFAVVQPDSQLSINAVEGYALEDFSIDSVRSQITEAQKIAGGNGSEQDIAEAKIELERAPLYTMIEDLATDITTPLAHEREPLEENDVPGGHSIDSPRSWHVRTTLSEPLGSASVSMPQNRSHKFGRFSSDDAYNDFLFTFPRLYPDLASEKDPFIDSRGIPLNPHNTPISQSGHQSEIGSFEKYKRHDPSPIKSDKRALGRLGNTARSDGSQLTSLSFGSEATWRPPKPPKPSFLSCIDNPLQREATNAQPPFRAKRPGRGDEKALPETPYRSLPLRASRDSNQPIEHPATDQGPDCRPARPKQSWETKKVAPPRFFPLQLTRQELEALSAPLNNPKMPFPAPIPTIENLPLRRGAVNSGRYEAGRSQVDGDNSSRTGLNRPRARKESLNDTLWELSRNIFEQLKMNAFHYFKPRKQGQKPTVRTTVTIPFVSRCETGPEEQCQFSAGLVDGTYILQFDLTLPLLSVHRTASLAAVIRHRMTSKIALVAAFLVRDLIKITTLVLLYVFRIDIAIEMKRV</sequence>
<dbReference type="PANTHER" id="PTHR13822">
    <property type="entry name" value="ATP SYNTHASE DELTA/EPSILON CHAIN"/>
    <property type="match status" value="1"/>
</dbReference>
<dbReference type="VEuPathDB" id="FungiDB:ASPVEDRAFT_58297"/>
<dbReference type="PANTHER" id="PTHR13822:SF7">
    <property type="entry name" value="ATP SYNTHASE SUBUNIT DELTA, MITOCHONDRIAL"/>
    <property type="match status" value="1"/>
</dbReference>
<dbReference type="Gene3D" id="6.10.140.880">
    <property type="match status" value="1"/>
</dbReference>
<proteinExistence type="inferred from homology"/>
<evidence type="ECO:0000256" key="1">
    <source>
        <dbReference type="ARBA" id="ARBA00004273"/>
    </source>
</evidence>
<dbReference type="AlphaFoldDB" id="A0A1L9P435"/>
<evidence type="ECO:0000256" key="4">
    <source>
        <dbReference type="ARBA" id="ARBA00022448"/>
    </source>
</evidence>
<feature type="transmembrane region" description="Helical" evidence="15">
    <location>
        <begin position="584"/>
        <end position="607"/>
    </location>
</feature>
<dbReference type="GO" id="GO:0045259">
    <property type="term" value="C:proton-transporting ATP synthase complex"/>
    <property type="evidence" value="ECO:0007669"/>
    <property type="project" value="UniProtKB-KW"/>
</dbReference>
<feature type="compositionally biased region" description="Polar residues" evidence="14">
    <location>
        <begin position="304"/>
        <end position="319"/>
    </location>
</feature>
<keyword evidence="10 15" id="KW-0472">Membrane</keyword>
<accession>A0A1L9P435</accession>
<keyword evidence="8" id="KW-0406">Ion transport</keyword>
<keyword evidence="9" id="KW-0496">Mitochondrion</keyword>
<dbReference type="EMBL" id="KV878125">
    <property type="protein sequence ID" value="OJI96281.1"/>
    <property type="molecule type" value="Genomic_DNA"/>
</dbReference>
<feature type="domain" description="ATP synthase F1 complex delta/epsilon subunit N-terminal" evidence="16">
    <location>
        <begin position="36"/>
        <end position="106"/>
    </location>
</feature>
<comment type="similarity">
    <text evidence="2">Belongs to the ATPase epsilon chain family.</text>
</comment>
<keyword evidence="12" id="KW-0066">ATP synthesis</keyword>
<organism evidence="17 18">
    <name type="scientific">Aspergillus versicolor CBS 583.65</name>
    <dbReference type="NCBI Taxonomy" id="1036611"/>
    <lineage>
        <taxon>Eukaryota</taxon>
        <taxon>Fungi</taxon>
        <taxon>Dikarya</taxon>
        <taxon>Ascomycota</taxon>
        <taxon>Pezizomycotina</taxon>
        <taxon>Eurotiomycetes</taxon>
        <taxon>Eurotiomycetidae</taxon>
        <taxon>Eurotiales</taxon>
        <taxon>Aspergillaceae</taxon>
        <taxon>Aspergillus</taxon>
        <taxon>Aspergillus subgen. Nidulantes</taxon>
    </lineage>
</organism>
<keyword evidence="4" id="KW-0813">Transport</keyword>
<evidence type="ECO:0000256" key="2">
    <source>
        <dbReference type="ARBA" id="ARBA00005712"/>
    </source>
</evidence>
<protein>
    <recommendedName>
        <fullName evidence="3">ATP synthase subunit delta, mitochondrial</fullName>
    </recommendedName>
    <alternativeName>
        <fullName evidence="13">F-ATPase delta subunit</fullName>
    </alternativeName>
</protein>
<dbReference type="STRING" id="1036611.A0A1L9P435"/>
<evidence type="ECO:0000256" key="11">
    <source>
        <dbReference type="ARBA" id="ARBA00023196"/>
    </source>
</evidence>
<dbReference type="OrthoDB" id="270171at2759"/>
<evidence type="ECO:0000313" key="17">
    <source>
        <dbReference type="EMBL" id="OJI96281.1"/>
    </source>
</evidence>
<dbReference type="HAMAP" id="MF_00530">
    <property type="entry name" value="ATP_synth_epsil_bac"/>
    <property type="match status" value="1"/>
</dbReference>
<reference evidence="18" key="1">
    <citation type="journal article" date="2017" name="Genome Biol.">
        <title>Comparative genomics reveals high biological diversity and specific adaptations in the industrially and medically important fungal genus Aspergillus.</title>
        <authorList>
            <person name="de Vries R.P."/>
            <person name="Riley R."/>
            <person name="Wiebenga A."/>
            <person name="Aguilar-Osorio G."/>
            <person name="Amillis S."/>
            <person name="Uchima C.A."/>
            <person name="Anderluh G."/>
            <person name="Asadollahi M."/>
            <person name="Askin M."/>
            <person name="Barry K."/>
            <person name="Battaglia E."/>
            <person name="Bayram O."/>
            <person name="Benocci T."/>
            <person name="Braus-Stromeyer S.A."/>
            <person name="Caldana C."/>
            <person name="Canovas D."/>
            <person name="Cerqueira G.C."/>
            <person name="Chen F."/>
            <person name="Chen W."/>
            <person name="Choi C."/>
            <person name="Clum A."/>
            <person name="Dos Santos R.A."/>
            <person name="Damasio A.R."/>
            <person name="Diallinas G."/>
            <person name="Emri T."/>
            <person name="Fekete E."/>
            <person name="Flipphi M."/>
            <person name="Freyberg S."/>
            <person name="Gallo A."/>
            <person name="Gournas C."/>
            <person name="Habgood R."/>
            <person name="Hainaut M."/>
            <person name="Harispe M.L."/>
            <person name="Henrissat B."/>
            <person name="Hilden K.S."/>
            <person name="Hope R."/>
            <person name="Hossain A."/>
            <person name="Karabika E."/>
            <person name="Karaffa L."/>
            <person name="Karanyi Z."/>
            <person name="Krasevec N."/>
            <person name="Kuo A."/>
            <person name="Kusch H."/>
            <person name="LaButti K."/>
            <person name="Lagendijk E.L."/>
            <person name="Lapidus A."/>
            <person name="Levasseur A."/>
            <person name="Lindquist E."/>
            <person name="Lipzen A."/>
            <person name="Logrieco A.F."/>
            <person name="MacCabe A."/>
            <person name="Maekelae M.R."/>
            <person name="Malavazi I."/>
            <person name="Melin P."/>
            <person name="Meyer V."/>
            <person name="Mielnichuk N."/>
            <person name="Miskei M."/>
            <person name="Molnar A.P."/>
            <person name="Mule G."/>
            <person name="Ngan C.Y."/>
            <person name="Orejas M."/>
            <person name="Orosz E."/>
            <person name="Ouedraogo J.P."/>
            <person name="Overkamp K.M."/>
            <person name="Park H.-S."/>
            <person name="Perrone G."/>
            <person name="Piumi F."/>
            <person name="Punt P.J."/>
            <person name="Ram A.F."/>
            <person name="Ramon A."/>
            <person name="Rauscher S."/>
            <person name="Record E."/>
            <person name="Riano-Pachon D.M."/>
            <person name="Robert V."/>
            <person name="Roehrig J."/>
            <person name="Ruller R."/>
            <person name="Salamov A."/>
            <person name="Salih N.S."/>
            <person name="Samson R.A."/>
            <person name="Sandor E."/>
            <person name="Sanguinetti M."/>
            <person name="Schuetze T."/>
            <person name="Sepcic K."/>
            <person name="Shelest E."/>
            <person name="Sherlock G."/>
            <person name="Sophianopoulou V."/>
            <person name="Squina F.M."/>
            <person name="Sun H."/>
            <person name="Susca A."/>
            <person name="Todd R.B."/>
            <person name="Tsang A."/>
            <person name="Unkles S.E."/>
            <person name="van de Wiele N."/>
            <person name="van Rossen-Uffink D."/>
            <person name="Oliveira J.V."/>
            <person name="Vesth T.C."/>
            <person name="Visser J."/>
            <person name="Yu J.-H."/>
            <person name="Zhou M."/>
            <person name="Andersen M.R."/>
            <person name="Archer D.B."/>
            <person name="Baker S.E."/>
            <person name="Benoit I."/>
            <person name="Brakhage A.A."/>
            <person name="Braus G.H."/>
            <person name="Fischer R."/>
            <person name="Frisvad J.C."/>
            <person name="Goldman G.H."/>
            <person name="Houbraken J."/>
            <person name="Oakley B."/>
            <person name="Pocsi I."/>
            <person name="Scazzocchio C."/>
            <person name="Seiboth B."/>
            <person name="vanKuyk P.A."/>
            <person name="Wortman J."/>
            <person name="Dyer P.S."/>
            <person name="Grigoriev I.V."/>
        </authorList>
    </citation>
    <scope>NUCLEOTIDE SEQUENCE [LARGE SCALE GENOMIC DNA]</scope>
    <source>
        <strain evidence="18">CBS 583.65</strain>
    </source>
</reference>
<feature type="region of interest" description="Disordered" evidence="14">
    <location>
        <begin position="461"/>
        <end position="485"/>
    </location>
</feature>
<dbReference type="Pfam" id="PF02823">
    <property type="entry name" value="ATP-synt_DE_N"/>
    <property type="match status" value="1"/>
</dbReference>
<dbReference type="Proteomes" id="UP000184073">
    <property type="component" value="Unassembled WGS sequence"/>
</dbReference>
<dbReference type="GO" id="GO:0046933">
    <property type="term" value="F:proton-transporting ATP synthase activity, rotational mechanism"/>
    <property type="evidence" value="ECO:0007669"/>
    <property type="project" value="InterPro"/>
</dbReference>
<dbReference type="InterPro" id="IPR036771">
    <property type="entry name" value="ATPsynth_dsu/esu_N"/>
</dbReference>
<feature type="compositionally biased region" description="Basic and acidic residues" evidence="14">
    <location>
        <begin position="280"/>
        <end position="297"/>
    </location>
</feature>
<dbReference type="CDD" id="cd12152">
    <property type="entry name" value="F1-ATPase_delta"/>
    <property type="match status" value="1"/>
</dbReference>
<keyword evidence="7" id="KW-0809">Transit peptide</keyword>
<dbReference type="InterPro" id="IPR020546">
    <property type="entry name" value="ATP_synth_F1_dsu/esu_N"/>
</dbReference>
<evidence type="ECO:0000313" key="18">
    <source>
        <dbReference type="Proteomes" id="UP000184073"/>
    </source>
</evidence>
<name>A0A1L9P435_ASPVE</name>
<dbReference type="FunFam" id="2.60.15.10:FF:000003">
    <property type="entry name" value="ATP synthase subunit delta, mitochondrial"/>
    <property type="match status" value="1"/>
</dbReference>
<evidence type="ECO:0000256" key="8">
    <source>
        <dbReference type="ARBA" id="ARBA00023065"/>
    </source>
</evidence>
<evidence type="ECO:0000259" key="16">
    <source>
        <dbReference type="Pfam" id="PF02823"/>
    </source>
</evidence>
<gene>
    <name evidence="17" type="ORF">ASPVEDRAFT_58297</name>
</gene>
<evidence type="ECO:0000256" key="10">
    <source>
        <dbReference type="ARBA" id="ARBA00023136"/>
    </source>
</evidence>
<evidence type="ECO:0000256" key="9">
    <source>
        <dbReference type="ARBA" id="ARBA00023128"/>
    </source>
</evidence>
<dbReference type="InterPro" id="IPR001469">
    <property type="entry name" value="ATP_synth_F1_dsu/esu"/>
</dbReference>
<evidence type="ECO:0000256" key="5">
    <source>
        <dbReference type="ARBA" id="ARBA00022781"/>
    </source>
</evidence>
<evidence type="ECO:0000256" key="15">
    <source>
        <dbReference type="SAM" id="Phobius"/>
    </source>
</evidence>
<evidence type="ECO:0000256" key="7">
    <source>
        <dbReference type="ARBA" id="ARBA00022946"/>
    </source>
</evidence>
<evidence type="ECO:0000256" key="6">
    <source>
        <dbReference type="ARBA" id="ARBA00022792"/>
    </source>
</evidence>
<dbReference type="GeneID" id="63730926"/>
<keyword evidence="18" id="KW-1185">Reference proteome</keyword>
<evidence type="ECO:0000256" key="12">
    <source>
        <dbReference type="ARBA" id="ARBA00023310"/>
    </source>
</evidence>
<keyword evidence="6" id="KW-0999">Mitochondrion inner membrane</keyword>
<keyword evidence="5" id="KW-0375">Hydrogen ion transport</keyword>
<feature type="region of interest" description="Disordered" evidence="14">
    <location>
        <begin position="280"/>
        <end position="410"/>
    </location>
</feature>
<evidence type="ECO:0000256" key="14">
    <source>
        <dbReference type="SAM" id="MobiDB-lite"/>
    </source>
</evidence>
<comment type="subcellular location">
    <subcellularLocation>
        <location evidence="1">Mitochondrion inner membrane</location>
    </subcellularLocation>
</comment>
<evidence type="ECO:0000256" key="13">
    <source>
        <dbReference type="ARBA" id="ARBA00031669"/>
    </source>
</evidence>
<dbReference type="RefSeq" id="XP_040662044.1">
    <property type="nucleotide sequence ID" value="XM_040815415.1"/>
</dbReference>
<dbReference type="GO" id="GO:0005743">
    <property type="term" value="C:mitochondrial inner membrane"/>
    <property type="evidence" value="ECO:0007669"/>
    <property type="project" value="UniProtKB-SubCell"/>
</dbReference>
<keyword evidence="15" id="KW-1133">Transmembrane helix</keyword>
<keyword evidence="11" id="KW-0139">CF(1)</keyword>
<dbReference type="SUPFAM" id="SSF51344">
    <property type="entry name" value="Epsilon subunit of F1F0-ATP synthase N-terminal domain"/>
    <property type="match status" value="1"/>
</dbReference>